<reference evidence="1 2" key="1">
    <citation type="submission" date="2018-06" db="EMBL/GenBank/DDBJ databases">
        <title>Extensive metabolic versatility and redundancy in microbially diverse, dynamic hydrothermal sediments.</title>
        <authorList>
            <person name="Dombrowski N."/>
            <person name="Teske A."/>
            <person name="Baker B.J."/>
        </authorList>
    </citation>
    <scope>NUCLEOTIDE SEQUENCE [LARGE SCALE GENOMIC DNA]</scope>
    <source>
        <strain evidence="1">B19_G9</strain>
    </source>
</reference>
<dbReference type="NCBIfam" id="TIGR01909">
    <property type="entry name" value="C_GCAxxG_C_C"/>
    <property type="match status" value="1"/>
</dbReference>
<dbReference type="AlphaFoldDB" id="A0A662D7N2"/>
<sequence>MQRKIKITEKIIDMAYRIGIEYEKSRHYCSQCVVATLQEVLQIKDDALFRAAYPLAGGLGNSTKGNCGALSGGAMIIGYFYGRTREEFKDNIPNKKAMNLTKKLYNLFIKEYGSFRCEDIQAKLFGRSFDFWNEQDKQAFEKAGGHREGKCPLVVAKAAVWTLKIIQEELNLDSAI</sequence>
<gene>
    <name evidence="1" type="ORF">DRI96_05585</name>
</gene>
<organism evidence="1 2">
    <name type="scientific">Aerophobetes bacterium</name>
    <dbReference type="NCBI Taxonomy" id="2030807"/>
    <lineage>
        <taxon>Bacteria</taxon>
        <taxon>Candidatus Aerophobota</taxon>
    </lineage>
</organism>
<dbReference type="Proteomes" id="UP000267654">
    <property type="component" value="Unassembled WGS sequence"/>
</dbReference>
<accession>A0A662D7N2</accession>
<protein>
    <recommendedName>
        <fullName evidence="3">C_GCAxxG_C_C family protein</fullName>
    </recommendedName>
</protein>
<evidence type="ECO:0008006" key="3">
    <source>
        <dbReference type="Google" id="ProtNLM"/>
    </source>
</evidence>
<comment type="caution">
    <text evidence="1">The sequence shown here is derived from an EMBL/GenBank/DDBJ whole genome shotgun (WGS) entry which is preliminary data.</text>
</comment>
<evidence type="ECO:0000313" key="2">
    <source>
        <dbReference type="Proteomes" id="UP000267654"/>
    </source>
</evidence>
<evidence type="ECO:0000313" key="1">
    <source>
        <dbReference type="EMBL" id="RLE11810.1"/>
    </source>
</evidence>
<dbReference type="EMBL" id="QMQB01000211">
    <property type="protein sequence ID" value="RLE11810.1"/>
    <property type="molecule type" value="Genomic_DNA"/>
</dbReference>
<name>A0A662D7N2_UNCAE</name>
<dbReference type="Pfam" id="PF09719">
    <property type="entry name" value="C_GCAxxG_C_C"/>
    <property type="match status" value="1"/>
</dbReference>
<dbReference type="InterPro" id="IPR010181">
    <property type="entry name" value="CGCAxxGCC_motif"/>
</dbReference>
<proteinExistence type="predicted"/>